<evidence type="ECO:0000313" key="3">
    <source>
        <dbReference type="Proteomes" id="UP000191672"/>
    </source>
</evidence>
<gene>
    <name evidence="2" type="ORF">PENANT_c004G05868</name>
</gene>
<comment type="caution">
    <text evidence="2">The sequence shown here is derived from an EMBL/GenBank/DDBJ whole genome shotgun (WGS) entry which is preliminary data.</text>
</comment>
<evidence type="ECO:0000256" key="1">
    <source>
        <dbReference type="SAM" id="MobiDB-lite"/>
    </source>
</evidence>
<feature type="region of interest" description="Disordered" evidence="1">
    <location>
        <begin position="136"/>
        <end position="339"/>
    </location>
</feature>
<protein>
    <submittedName>
        <fullName evidence="2">Uncharacterized protein</fullName>
    </submittedName>
</protein>
<name>A0A1V6QGM9_9EURO</name>
<proteinExistence type="predicted"/>
<dbReference type="AlphaFoldDB" id="A0A1V6QGM9"/>
<reference evidence="3" key="1">
    <citation type="journal article" date="2017" name="Nat. Microbiol.">
        <title>Global analysis of biosynthetic gene clusters reveals vast potential of secondary metabolite production in Penicillium species.</title>
        <authorList>
            <person name="Nielsen J.C."/>
            <person name="Grijseels S."/>
            <person name="Prigent S."/>
            <person name="Ji B."/>
            <person name="Dainat J."/>
            <person name="Nielsen K.F."/>
            <person name="Frisvad J.C."/>
            <person name="Workman M."/>
            <person name="Nielsen J."/>
        </authorList>
    </citation>
    <scope>NUCLEOTIDE SEQUENCE [LARGE SCALE GENOMIC DNA]</scope>
    <source>
        <strain evidence="3">IBT 31811</strain>
    </source>
</reference>
<feature type="compositionally biased region" description="Polar residues" evidence="1">
    <location>
        <begin position="321"/>
        <end position="334"/>
    </location>
</feature>
<dbReference type="EMBL" id="MDYN01000004">
    <property type="protein sequence ID" value="OQD88368.1"/>
    <property type="molecule type" value="Genomic_DNA"/>
</dbReference>
<organism evidence="2 3">
    <name type="scientific">Penicillium antarcticum</name>
    <dbReference type="NCBI Taxonomy" id="416450"/>
    <lineage>
        <taxon>Eukaryota</taxon>
        <taxon>Fungi</taxon>
        <taxon>Dikarya</taxon>
        <taxon>Ascomycota</taxon>
        <taxon>Pezizomycotina</taxon>
        <taxon>Eurotiomycetes</taxon>
        <taxon>Eurotiomycetidae</taxon>
        <taxon>Eurotiales</taxon>
        <taxon>Aspergillaceae</taxon>
        <taxon>Penicillium</taxon>
    </lineage>
</organism>
<keyword evidence="3" id="KW-1185">Reference proteome</keyword>
<accession>A0A1V6QGM9</accession>
<evidence type="ECO:0000313" key="2">
    <source>
        <dbReference type="EMBL" id="OQD88368.1"/>
    </source>
</evidence>
<feature type="compositionally biased region" description="Polar residues" evidence="1">
    <location>
        <begin position="174"/>
        <end position="183"/>
    </location>
</feature>
<sequence>MAGHIICCPDIQLSYAKNPNIAELDHFVLWARKTTQSLEFPRTGRNILPKGVFEAKHYFQITHRPSLDAHVPSTRTFIPRSNDNTPYQEVLSTVYIEKGYRGTGFFRSSRCGKHNKYIELSLYERHLPPTIQKYLTPQSQAEIRRGAVTQERPTSPLRKGDYCPLSAIEDNKNNLEPLNTSTLPPYRKEPSPPSLAEKKDRHRRQRNDSLPPKQTNTLLISPVKPPFHEIPSFRRCSREGFEAISKPSSSTEKQVDNPRPLEIPTWRSPAEENKPSFFAQKKHNHREQSKASTSPSRERKAAPFSTVAEKTEDLTWRAKPTASQPSGKRPSPSSIVPEKECVCPARSEIAAIRPGIIEDAIKRLKIAKAQPAHSSLVADAVVVRAVVAGVASSDDIFYMPPPEQPEPPTESENEDVCKLEAEDFGYCYPGRVFHNYTQYDDDEWVNVTAYKDWEVRENYAWEI</sequence>
<dbReference type="Proteomes" id="UP000191672">
    <property type="component" value="Unassembled WGS sequence"/>
</dbReference>